<keyword evidence="2" id="KW-1185">Reference proteome</keyword>
<sequence length="106" mass="11524">MPEPEIKIGTMNVHGGQQNIGGQNTNVQNNYYAAPAEEVRSQLDVIREQHPLDVQAIESDLQEGTPEARTRIQTRLRALAESATSTRTVVEAAAAIGAIVASQWPF</sequence>
<dbReference type="Proteomes" id="UP000219612">
    <property type="component" value="Unassembled WGS sequence"/>
</dbReference>
<gene>
    <name evidence="1" type="ORF">SAMN05421748_108143</name>
</gene>
<dbReference type="RefSeq" id="WP_097321683.1">
    <property type="nucleotide sequence ID" value="NZ_OBDY01000008.1"/>
</dbReference>
<dbReference type="OrthoDB" id="3297439at2"/>
<dbReference type="AlphaFoldDB" id="A0A285IHK9"/>
<protein>
    <submittedName>
        <fullName evidence="1">Uncharacterized protein</fullName>
    </submittedName>
</protein>
<proteinExistence type="predicted"/>
<evidence type="ECO:0000313" key="1">
    <source>
        <dbReference type="EMBL" id="SNY47465.1"/>
    </source>
</evidence>
<reference evidence="2" key="1">
    <citation type="submission" date="2017-09" db="EMBL/GenBank/DDBJ databases">
        <authorList>
            <person name="Varghese N."/>
            <person name="Submissions S."/>
        </authorList>
    </citation>
    <scope>NUCLEOTIDE SEQUENCE [LARGE SCALE GENOMIC DNA]</scope>
    <source>
        <strain evidence="2">CGMCC 4.6857</strain>
    </source>
</reference>
<name>A0A285IHK9_9ACTN</name>
<organism evidence="1 2">
    <name type="scientific">Paractinoplanes atraurantiacus</name>
    <dbReference type="NCBI Taxonomy" id="1036182"/>
    <lineage>
        <taxon>Bacteria</taxon>
        <taxon>Bacillati</taxon>
        <taxon>Actinomycetota</taxon>
        <taxon>Actinomycetes</taxon>
        <taxon>Micromonosporales</taxon>
        <taxon>Micromonosporaceae</taxon>
        <taxon>Paractinoplanes</taxon>
    </lineage>
</organism>
<dbReference type="EMBL" id="OBDY01000008">
    <property type="protein sequence ID" value="SNY47465.1"/>
    <property type="molecule type" value="Genomic_DNA"/>
</dbReference>
<evidence type="ECO:0000313" key="2">
    <source>
        <dbReference type="Proteomes" id="UP000219612"/>
    </source>
</evidence>
<accession>A0A285IHK9</accession>